<evidence type="ECO:0000256" key="1">
    <source>
        <dbReference type="SAM" id="Phobius"/>
    </source>
</evidence>
<comment type="caution">
    <text evidence="2">The sequence shown here is derived from an EMBL/GenBank/DDBJ whole genome shotgun (WGS) entry which is preliminary data.</text>
</comment>
<keyword evidence="1" id="KW-0472">Membrane</keyword>
<feature type="transmembrane region" description="Helical" evidence="1">
    <location>
        <begin position="29"/>
        <end position="50"/>
    </location>
</feature>
<keyword evidence="1" id="KW-1133">Transmembrane helix</keyword>
<dbReference type="Proteomes" id="UP001054252">
    <property type="component" value="Unassembled WGS sequence"/>
</dbReference>
<protein>
    <submittedName>
        <fullName evidence="2">Uncharacterized protein</fullName>
    </submittedName>
</protein>
<accession>A0AAV5JV35</accession>
<dbReference type="EMBL" id="BPVZ01000042">
    <property type="protein sequence ID" value="GKV15224.1"/>
    <property type="molecule type" value="Genomic_DNA"/>
</dbReference>
<keyword evidence="3" id="KW-1185">Reference proteome</keyword>
<name>A0AAV5JV35_9ROSI</name>
<feature type="transmembrane region" description="Helical" evidence="1">
    <location>
        <begin position="62"/>
        <end position="79"/>
    </location>
</feature>
<organism evidence="2 3">
    <name type="scientific">Rubroshorea leprosula</name>
    <dbReference type="NCBI Taxonomy" id="152421"/>
    <lineage>
        <taxon>Eukaryota</taxon>
        <taxon>Viridiplantae</taxon>
        <taxon>Streptophyta</taxon>
        <taxon>Embryophyta</taxon>
        <taxon>Tracheophyta</taxon>
        <taxon>Spermatophyta</taxon>
        <taxon>Magnoliopsida</taxon>
        <taxon>eudicotyledons</taxon>
        <taxon>Gunneridae</taxon>
        <taxon>Pentapetalae</taxon>
        <taxon>rosids</taxon>
        <taxon>malvids</taxon>
        <taxon>Malvales</taxon>
        <taxon>Dipterocarpaceae</taxon>
        <taxon>Rubroshorea</taxon>
    </lineage>
</organism>
<keyword evidence="1" id="KW-0812">Transmembrane</keyword>
<sequence length="115" mass="12835">MLVWKKSIAEQGQATDPHLFLKNRKFSDLLCSALFLPSVALHCVGVIFLVSDPKNFPCTSASLPQTAIPILLAKFWYVIAPSKSKLPLVAEFSPVDCRTVLSEFLLKWERNSNSN</sequence>
<proteinExistence type="predicted"/>
<evidence type="ECO:0000313" key="2">
    <source>
        <dbReference type="EMBL" id="GKV15224.1"/>
    </source>
</evidence>
<gene>
    <name evidence="2" type="ORF">SLEP1_g26024</name>
</gene>
<dbReference type="AlphaFoldDB" id="A0AAV5JV35"/>
<reference evidence="2 3" key="1">
    <citation type="journal article" date="2021" name="Commun. Biol.">
        <title>The genome of Shorea leprosula (Dipterocarpaceae) highlights the ecological relevance of drought in aseasonal tropical rainforests.</title>
        <authorList>
            <person name="Ng K.K.S."/>
            <person name="Kobayashi M.J."/>
            <person name="Fawcett J.A."/>
            <person name="Hatakeyama M."/>
            <person name="Paape T."/>
            <person name="Ng C.H."/>
            <person name="Ang C.C."/>
            <person name="Tnah L.H."/>
            <person name="Lee C.T."/>
            <person name="Nishiyama T."/>
            <person name="Sese J."/>
            <person name="O'Brien M.J."/>
            <person name="Copetti D."/>
            <person name="Mohd Noor M.I."/>
            <person name="Ong R.C."/>
            <person name="Putra M."/>
            <person name="Sireger I.Z."/>
            <person name="Indrioko S."/>
            <person name="Kosugi Y."/>
            <person name="Izuno A."/>
            <person name="Isagi Y."/>
            <person name="Lee S.L."/>
            <person name="Shimizu K.K."/>
        </authorList>
    </citation>
    <scope>NUCLEOTIDE SEQUENCE [LARGE SCALE GENOMIC DNA]</scope>
    <source>
        <strain evidence="2">214</strain>
    </source>
</reference>
<evidence type="ECO:0000313" key="3">
    <source>
        <dbReference type="Proteomes" id="UP001054252"/>
    </source>
</evidence>